<dbReference type="PANTHER" id="PTHR46579">
    <property type="entry name" value="F5/8 TYPE C DOMAIN-CONTAINING PROTEIN-RELATED"/>
    <property type="match status" value="1"/>
</dbReference>
<keyword evidence="3" id="KW-1185">Reference proteome</keyword>
<protein>
    <recommendedName>
        <fullName evidence="4">Transposase domain-containing protein</fullName>
    </recommendedName>
</protein>
<proteinExistence type="predicted"/>
<dbReference type="EMBL" id="CACVKT020003965">
    <property type="protein sequence ID" value="CAC5387041.1"/>
    <property type="molecule type" value="Genomic_DNA"/>
</dbReference>
<feature type="region of interest" description="Disordered" evidence="1">
    <location>
        <begin position="464"/>
        <end position="488"/>
    </location>
</feature>
<sequence>MDESNRKRKRRGPYRKADTSIDELTLCLEDIEKNEAVTTDKDEPENHDLTLDEASMSCIFTATLQEENQDCELYVHEGSNSPISTETIIDGIDIDIKTWVENCFVEEDLTLNLSDDDEENDLYFDCEDFFEENFELTEDLLQEEFFSTEEQEIEFDNKELFPGSSITIGAFMLLLAIFTSKFNLTGEAIEMLLTLIGTILPHGHNLCNTLYAFKKYFTHLKNPLVKHYYCSLCCAYVEDRTKKKCPNKYCEKALPTNMNYFLEVPIINQIQNLFSQEGFHSKLQERFHYFKSTGVYRDIYDGSIYRSYFNNSGPLSSPNNISFTMNTDGAPVFKSSKMSLWPIYLMINELPYKLRIKNENMILASLWFDSKKPAMNTLLKPLLHSMELLHNEGVECDFPEIGKFNCKGYLLAGTADLPARCLLCNSIQYNGSYSCWKCLQPGETASVGKGHAHVYPFKIECPKGPPRTNDQTLQDAQTATRNQQEKRNPKVVNGVKGPSWLICFPKFNIVNGIAIDYMHGLLLGVQKLMIRLWFDKSFSKFPFNIHSAVEKVDARLLSLLPTLSITRLPRTIQNHLKYWKASEFRSFLLYYGAPVMYEILDRDRFSHYLNLVNASQILLMNGSTEENLKNAEDMLFSFCEKFSILYDKKYMTLNIHQLVHLVDCVKELGPLYTHSCFPFEDKNGFVLKLIRGTQNIDSQIITGISFIQKLPELKQKCIVKGSDVEKVYNEIKNSQNLKRGSKIENNVYILGAINSKKLDKEQFALVCNLLHYCPTTDTFNCFNRLEFHGNLIYGTDYARMKKRNNSAIIYSIQGVISFGVVKFFISLSETCIAAYIQNIDNKKFDGKSFIVSVNLQQSCSLVPLKYIKESCMFFTIKDTDNQTNDHKKSALNDVCNPRLKKRISINDKEVVAVVSTDDTESESENNQKRRKLKDKRCKLKGNENAKKFKRRLDLGWIICNPNHSSEPHQVKQNKGGGTRKLTVNKTYTKEDVKEEGKKIFFPKGKNKHGKLDDFTFDVWDFAQDPMDNNVTIEDIYEKSKVKILRLYLPSRHLTLYKHQFDVRP</sequence>
<dbReference type="Proteomes" id="UP000507470">
    <property type="component" value="Unassembled WGS sequence"/>
</dbReference>
<organism evidence="2 3">
    <name type="scientific">Mytilus coruscus</name>
    <name type="common">Sea mussel</name>
    <dbReference type="NCBI Taxonomy" id="42192"/>
    <lineage>
        <taxon>Eukaryota</taxon>
        <taxon>Metazoa</taxon>
        <taxon>Spiralia</taxon>
        <taxon>Lophotrochozoa</taxon>
        <taxon>Mollusca</taxon>
        <taxon>Bivalvia</taxon>
        <taxon>Autobranchia</taxon>
        <taxon>Pteriomorphia</taxon>
        <taxon>Mytilida</taxon>
        <taxon>Mytiloidea</taxon>
        <taxon>Mytilidae</taxon>
        <taxon>Mytilinae</taxon>
        <taxon>Mytilus</taxon>
    </lineage>
</organism>
<dbReference type="PANTHER" id="PTHR46579:SF1">
    <property type="entry name" value="F5_8 TYPE C DOMAIN-CONTAINING PROTEIN"/>
    <property type="match status" value="1"/>
</dbReference>
<reference evidence="2 3" key="1">
    <citation type="submission" date="2020-06" db="EMBL/GenBank/DDBJ databases">
        <authorList>
            <person name="Li R."/>
            <person name="Bekaert M."/>
        </authorList>
    </citation>
    <scope>NUCLEOTIDE SEQUENCE [LARGE SCALE GENOMIC DNA]</scope>
    <source>
        <strain evidence="3">wild</strain>
    </source>
</reference>
<feature type="compositionally biased region" description="Polar residues" evidence="1">
    <location>
        <begin position="468"/>
        <end position="482"/>
    </location>
</feature>
<evidence type="ECO:0000313" key="2">
    <source>
        <dbReference type="EMBL" id="CAC5387041.1"/>
    </source>
</evidence>
<dbReference type="AlphaFoldDB" id="A0A6J8BUY1"/>
<evidence type="ECO:0008006" key="4">
    <source>
        <dbReference type="Google" id="ProtNLM"/>
    </source>
</evidence>
<dbReference type="InterPro" id="IPR004242">
    <property type="entry name" value="Transposase_21"/>
</dbReference>
<dbReference type="OrthoDB" id="6146209at2759"/>
<evidence type="ECO:0000313" key="3">
    <source>
        <dbReference type="Proteomes" id="UP000507470"/>
    </source>
</evidence>
<accession>A0A6J8BUY1</accession>
<evidence type="ECO:0000256" key="1">
    <source>
        <dbReference type="SAM" id="MobiDB-lite"/>
    </source>
</evidence>
<dbReference type="Pfam" id="PF02992">
    <property type="entry name" value="Transposase_21"/>
    <property type="match status" value="1"/>
</dbReference>
<name>A0A6J8BUY1_MYTCO</name>
<gene>
    <name evidence="2" type="ORF">MCOR_22417</name>
</gene>